<proteinExistence type="predicted"/>
<dbReference type="Proteomes" id="UP000036403">
    <property type="component" value="Unassembled WGS sequence"/>
</dbReference>
<name>A0A0J7JW07_LASNI</name>
<evidence type="ECO:0000256" key="1">
    <source>
        <dbReference type="SAM" id="MobiDB-lite"/>
    </source>
</evidence>
<keyword evidence="3" id="KW-1185">Reference proteome</keyword>
<evidence type="ECO:0000313" key="2">
    <source>
        <dbReference type="EMBL" id="KMQ82031.1"/>
    </source>
</evidence>
<sequence>MDEAEQTPRKYKNPRLPIPRSPYPKRKGSRSSDNDEHEQAIIAETFMASSEPATVQDALKAEDSDKWREAMKSELDSLMENQTWTLVPRPT</sequence>
<organism evidence="2 3">
    <name type="scientific">Lasius niger</name>
    <name type="common">Black garden ant</name>
    <dbReference type="NCBI Taxonomy" id="67767"/>
    <lineage>
        <taxon>Eukaryota</taxon>
        <taxon>Metazoa</taxon>
        <taxon>Ecdysozoa</taxon>
        <taxon>Arthropoda</taxon>
        <taxon>Hexapoda</taxon>
        <taxon>Insecta</taxon>
        <taxon>Pterygota</taxon>
        <taxon>Neoptera</taxon>
        <taxon>Endopterygota</taxon>
        <taxon>Hymenoptera</taxon>
        <taxon>Apocrita</taxon>
        <taxon>Aculeata</taxon>
        <taxon>Formicoidea</taxon>
        <taxon>Formicidae</taxon>
        <taxon>Formicinae</taxon>
        <taxon>Lasius</taxon>
        <taxon>Lasius</taxon>
    </lineage>
</organism>
<feature type="non-terminal residue" evidence="2">
    <location>
        <position position="91"/>
    </location>
</feature>
<dbReference type="PaxDb" id="67767-A0A0J7JW07"/>
<comment type="caution">
    <text evidence="2">The sequence shown here is derived from an EMBL/GenBank/DDBJ whole genome shotgun (WGS) entry which is preliminary data.</text>
</comment>
<evidence type="ECO:0000313" key="3">
    <source>
        <dbReference type="Proteomes" id="UP000036403"/>
    </source>
</evidence>
<accession>A0A0J7JW07</accession>
<dbReference type="EMBL" id="LBMM01029138">
    <property type="protein sequence ID" value="KMQ82031.1"/>
    <property type="molecule type" value="Genomic_DNA"/>
</dbReference>
<gene>
    <name evidence="2" type="ORF">RF55_24435</name>
</gene>
<dbReference type="OrthoDB" id="411615at2759"/>
<reference evidence="2 3" key="1">
    <citation type="submission" date="2015-04" db="EMBL/GenBank/DDBJ databases">
        <title>Lasius niger genome sequencing.</title>
        <authorList>
            <person name="Konorov E.A."/>
            <person name="Nikitin M.A."/>
            <person name="Kirill M.V."/>
            <person name="Chang P."/>
        </authorList>
    </citation>
    <scope>NUCLEOTIDE SEQUENCE [LARGE SCALE GENOMIC DNA]</scope>
    <source>
        <tissue evidence="2">Whole</tissue>
    </source>
</reference>
<feature type="region of interest" description="Disordered" evidence="1">
    <location>
        <begin position="1"/>
        <end position="36"/>
    </location>
</feature>
<protein>
    <submittedName>
        <fullName evidence="2">Retrotransposon ty1-copia subclass</fullName>
    </submittedName>
</protein>
<dbReference type="AlphaFoldDB" id="A0A0J7JW07"/>